<dbReference type="EMBL" id="WOEZ01000108">
    <property type="protein sequence ID" value="NPT56890.1"/>
    <property type="molecule type" value="Genomic_DNA"/>
</dbReference>
<evidence type="ECO:0000313" key="13">
    <source>
        <dbReference type="Proteomes" id="UP000655523"/>
    </source>
</evidence>
<evidence type="ECO:0000256" key="4">
    <source>
        <dbReference type="ARBA" id="ARBA00013346"/>
    </source>
</evidence>
<dbReference type="AlphaFoldDB" id="A0A972SKM9"/>
<proteinExistence type="inferred from homology"/>
<dbReference type="GO" id="GO:0005737">
    <property type="term" value="C:cytoplasm"/>
    <property type="evidence" value="ECO:0007669"/>
    <property type="project" value="UniProtKB-SubCell"/>
</dbReference>
<evidence type="ECO:0000256" key="11">
    <source>
        <dbReference type="ARBA" id="ARBA00031350"/>
    </source>
</evidence>
<keyword evidence="7" id="KW-0808">Transferase</keyword>
<dbReference type="GO" id="GO:0004719">
    <property type="term" value="F:protein-L-isoaspartate (D-aspartate) O-methyltransferase activity"/>
    <property type="evidence" value="ECO:0007669"/>
    <property type="project" value="UniProtKB-EC"/>
</dbReference>
<evidence type="ECO:0000313" key="12">
    <source>
        <dbReference type="EMBL" id="NPT56890.1"/>
    </source>
</evidence>
<dbReference type="Pfam" id="PF01135">
    <property type="entry name" value="PCMT"/>
    <property type="match status" value="1"/>
</dbReference>
<dbReference type="CDD" id="cd02440">
    <property type="entry name" value="AdoMet_MTases"/>
    <property type="match status" value="1"/>
</dbReference>
<keyword evidence="13" id="KW-1185">Reference proteome</keyword>
<dbReference type="PANTHER" id="PTHR11579">
    <property type="entry name" value="PROTEIN-L-ISOASPARTATE O-METHYLTRANSFERASE"/>
    <property type="match status" value="1"/>
</dbReference>
<evidence type="ECO:0000256" key="7">
    <source>
        <dbReference type="ARBA" id="ARBA00022679"/>
    </source>
</evidence>
<evidence type="ECO:0000256" key="9">
    <source>
        <dbReference type="ARBA" id="ARBA00030757"/>
    </source>
</evidence>
<dbReference type="Gene3D" id="3.40.50.150">
    <property type="entry name" value="Vaccinia Virus protein VP39"/>
    <property type="match status" value="1"/>
</dbReference>
<evidence type="ECO:0000256" key="2">
    <source>
        <dbReference type="ARBA" id="ARBA00005369"/>
    </source>
</evidence>
<dbReference type="GO" id="GO:0032259">
    <property type="term" value="P:methylation"/>
    <property type="evidence" value="ECO:0007669"/>
    <property type="project" value="UniProtKB-KW"/>
</dbReference>
<keyword evidence="5" id="KW-0963">Cytoplasm</keyword>
<dbReference type="Proteomes" id="UP000655523">
    <property type="component" value="Unassembled WGS sequence"/>
</dbReference>
<evidence type="ECO:0000256" key="8">
    <source>
        <dbReference type="ARBA" id="ARBA00022691"/>
    </source>
</evidence>
<evidence type="ECO:0000256" key="3">
    <source>
        <dbReference type="ARBA" id="ARBA00011890"/>
    </source>
</evidence>
<name>A0A972SKM9_9BURK</name>
<gene>
    <name evidence="12" type="ORF">GNZ13_20445</name>
</gene>
<evidence type="ECO:0000256" key="6">
    <source>
        <dbReference type="ARBA" id="ARBA00022603"/>
    </source>
</evidence>
<comment type="caution">
    <text evidence="12">The sequence shown here is derived from an EMBL/GenBank/DDBJ whole genome shotgun (WGS) entry which is preliminary data.</text>
</comment>
<evidence type="ECO:0000256" key="5">
    <source>
        <dbReference type="ARBA" id="ARBA00022490"/>
    </source>
</evidence>
<comment type="subcellular location">
    <subcellularLocation>
        <location evidence="1">Cytoplasm</location>
    </subcellularLocation>
</comment>
<evidence type="ECO:0000256" key="10">
    <source>
        <dbReference type="ARBA" id="ARBA00031323"/>
    </source>
</evidence>
<comment type="similarity">
    <text evidence="2">Belongs to the methyltransferase superfamily. L-isoaspartyl/D-aspartyl protein methyltransferase family.</text>
</comment>
<dbReference type="RefSeq" id="WP_172167611.1">
    <property type="nucleotide sequence ID" value="NZ_WOEZ01000108.1"/>
</dbReference>
<reference evidence="12 13" key="1">
    <citation type="submission" date="2019-11" db="EMBL/GenBank/DDBJ databases">
        <title>Metabolism of dissolved organic matter in forest soils.</title>
        <authorList>
            <person name="Cyle K.T."/>
            <person name="Wilhelm R.C."/>
            <person name="Martinez C.E."/>
        </authorList>
    </citation>
    <scope>NUCLEOTIDE SEQUENCE [LARGE SCALE GENOMIC DNA]</scope>
    <source>
        <strain evidence="12 13">5N</strain>
    </source>
</reference>
<keyword evidence="8" id="KW-0949">S-adenosyl-L-methionine</keyword>
<sequence>MDRQQKLAIVRRAFARQLMASAGIANPAVEAAFAAVERERYLGPGPWPILRSIGYIPTPDADPVHLYADVLIGIIPERGLNNGMPSYHVPLLACADIRAGEHVVHIGAGVGYYTAIMSYLVGPAGRITAIEFDAGLAGRAATNLSDARNVQVLQGDGFSMSFDPADVIYVNAGVTHPADIWLDRLNDGGRLILPLTAERTWLPGGATPISPYGVVFRIERDGDEYFAAWISAVGLYPCEGGRDDASEAALDAAFQKGGWRAVTRLYRTGDLPDDRCWLRGAQWALAYD</sequence>
<dbReference type="EC" id="2.1.1.77" evidence="3"/>
<dbReference type="SUPFAM" id="SSF53335">
    <property type="entry name" value="S-adenosyl-L-methionine-dependent methyltransferases"/>
    <property type="match status" value="1"/>
</dbReference>
<dbReference type="InterPro" id="IPR000682">
    <property type="entry name" value="PCMT"/>
</dbReference>
<dbReference type="InterPro" id="IPR029063">
    <property type="entry name" value="SAM-dependent_MTases_sf"/>
</dbReference>
<protein>
    <recommendedName>
        <fullName evidence="4">Protein-L-isoaspartate O-methyltransferase</fullName>
        <ecNumber evidence="3">2.1.1.77</ecNumber>
    </recommendedName>
    <alternativeName>
        <fullName evidence="11">L-isoaspartyl protein carboxyl methyltransferase</fullName>
    </alternativeName>
    <alternativeName>
        <fullName evidence="9">Protein L-isoaspartyl methyltransferase</fullName>
    </alternativeName>
    <alternativeName>
        <fullName evidence="10">Protein-beta-aspartate methyltransferase</fullName>
    </alternativeName>
</protein>
<dbReference type="PANTHER" id="PTHR11579:SF0">
    <property type="entry name" value="PROTEIN-L-ISOASPARTATE(D-ASPARTATE) O-METHYLTRANSFERASE"/>
    <property type="match status" value="1"/>
</dbReference>
<evidence type="ECO:0000256" key="1">
    <source>
        <dbReference type="ARBA" id="ARBA00004496"/>
    </source>
</evidence>
<accession>A0A972SKM9</accession>
<organism evidence="12 13">
    <name type="scientific">Paraburkholderia elongata</name>
    <dbReference type="NCBI Taxonomy" id="2675747"/>
    <lineage>
        <taxon>Bacteria</taxon>
        <taxon>Pseudomonadati</taxon>
        <taxon>Pseudomonadota</taxon>
        <taxon>Betaproteobacteria</taxon>
        <taxon>Burkholderiales</taxon>
        <taxon>Burkholderiaceae</taxon>
        <taxon>Paraburkholderia</taxon>
    </lineage>
</organism>
<keyword evidence="6" id="KW-0489">Methyltransferase</keyword>